<dbReference type="PANTHER" id="PTHR35279:SF1">
    <property type="entry name" value="ARABINANASE_LEVANSUCRASE_INVERTASE"/>
    <property type="match status" value="1"/>
</dbReference>
<sequence>MRFGIRLAATATALAGLLACGGDASNVAPIAWQKVSGPGPGGALLGLGAPGSFDERGNFTVTAVEDGGVTRLYYGGSDSTGDPSCPGIRDSHWRIGLAQSSDGVSFTRVPGAETGGAILDVGAPGAFDSWLAYRPFVLKDGATYRMWYNGSTKPFHCPTGTLADDRRVGYAESTDGVHWTKHYDGAGPGGSVLPLGAPGEFDAQQVGYVWVIRDGDQYKMYYSANDALNSWRVGLAVSSDARTWTKVRGNGANGAVLDLGGPGSLDAACAYQPSVVKERQGLYRMWYRGCEAPSPFGGPSGGTIGYAESSDGITWVKVPQPGAGGAALGAGAAGQFDSGGLTTPSVSQGTTWTMYYAGFDTSGQFLAGLARGTEGSGR</sequence>
<protein>
    <recommendedName>
        <fullName evidence="4">Glycosyl hydrolase family 32 N-terminal domain-containing protein</fullName>
    </recommendedName>
</protein>
<proteinExistence type="predicted"/>
<accession>A0ABM7X057</accession>
<feature type="chain" id="PRO_5045232200" description="Glycosyl hydrolase family 32 N-terminal domain-containing protein" evidence="1">
    <location>
        <begin position="25"/>
        <end position="378"/>
    </location>
</feature>
<dbReference type="SUPFAM" id="SSF75005">
    <property type="entry name" value="Arabinanase/levansucrase/invertase"/>
    <property type="match status" value="2"/>
</dbReference>
<evidence type="ECO:0000256" key="1">
    <source>
        <dbReference type="SAM" id="SignalP"/>
    </source>
</evidence>
<dbReference type="Proteomes" id="UP001162891">
    <property type="component" value="Chromosome"/>
</dbReference>
<dbReference type="RefSeq" id="WP_248353678.1">
    <property type="nucleotide sequence ID" value="NZ_AP025591.1"/>
</dbReference>
<keyword evidence="3" id="KW-1185">Reference proteome</keyword>
<evidence type="ECO:0000313" key="3">
    <source>
        <dbReference type="Proteomes" id="UP001162891"/>
    </source>
</evidence>
<evidence type="ECO:0008006" key="4">
    <source>
        <dbReference type="Google" id="ProtNLM"/>
    </source>
</evidence>
<gene>
    <name evidence="2" type="ORF">AMOR_41210</name>
</gene>
<reference evidence="3" key="1">
    <citation type="journal article" date="2022" name="Int. J. Syst. Evol. Microbiol.">
        <title>Anaeromyxobacter oryzae sp. nov., Anaeromyxobacter diazotrophicus sp. nov. and Anaeromyxobacter paludicola sp. nov., isolated from paddy soils.</title>
        <authorList>
            <person name="Itoh H."/>
            <person name="Xu Z."/>
            <person name="Mise K."/>
            <person name="Masuda Y."/>
            <person name="Ushijima N."/>
            <person name="Hayakawa C."/>
            <person name="Shiratori Y."/>
            <person name="Senoo K."/>
        </authorList>
    </citation>
    <scope>NUCLEOTIDE SEQUENCE [LARGE SCALE GENOMIC DNA]</scope>
    <source>
        <strain evidence="3">Red232</strain>
    </source>
</reference>
<keyword evidence="1" id="KW-0732">Signal</keyword>
<dbReference type="InterPro" id="IPR023296">
    <property type="entry name" value="Glyco_hydro_beta-prop_sf"/>
</dbReference>
<evidence type="ECO:0000313" key="2">
    <source>
        <dbReference type="EMBL" id="BDG05125.1"/>
    </source>
</evidence>
<organism evidence="2 3">
    <name type="scientific">Anaeromyxobacter oryzae</name>
    <dbReference type="NCBI Taxonomy" id="2918170"/>
    <lineage>
        <taxon>Bacteria</taxon>
        <taxon>Pseudomonadati</taxon>
        <taxon>Myxococcota</taxon>
        <taxon>Myxococcia</taxon>
        <taxon>Myxococcales</taxon>
        <taxon>Cystobacterineae</taxon>
        <taxon>Anaeromyxobacteraceae</taxon>
        <taxon>Anaeromyxobacter</taxon>
    </lineage>
</organism>
<feature type="signal peptide" evidence="1">
    <location>
        <begin position="1"/>
        <end position="24"/>
    </location>
</feature>
<dbReference type="PANTHER" id="PTHR35279">
    <property type="match status" value="1"/>
</dbReference>
<dbReference type="Gene3D" id="2.115.10.20">
    <property type="entry name" value="Glycosyl hydrolase domain, family 43"/>
    <property type="match status" value="3"/>
</dbReference>
<dbReference type="EMBL" id="AP025591">
    <property type="protein sequence ID" value="BDG05125.1"/>
    <property type="molecule type" value="Genomic_DNA"/>
</dbReference>
<name>A0ABM7X057_9BACT</name>
<dbReference type="PROSITE" id="PS51257">
    <property type="entry name" value="PROKAR_LIPOPROTEIN"/>
    <property type="match status" value="1"/>
</dbReference>